<dbReference type="AlphaFoldDB" id="A0A061R2Z8"/>
<evidence type="ECO:0000256" key="3">
    <source>
        <dbReference type="SAM" id="MobiDB-lite"/>
    </source>
</evidence>
<dbReference type="PANTHER" id="PTHR15081:SF1">
    <property type="entry name" value="NUCLEAR AUTOANTIGENIC SPERM PROTEIN"/>
    <property type="match status" value="1"/>
</dbReference>
<dbReference type="GO" id="GO:0042393">
    <property type="term" value="F:histone binding"/>
    <property type="evidence" value="ECO:0007669"/>
    <property type="project" value="TreeGrafter"/>
</dbReference>
<dbReference type="PANTHER" id="PTHR15081">
    <property type="entry name" value="NUCLEAR AUTOANTIGENIC SPERM PROTEIN NASP -RELATED"/>
    <property type="match status" value="1"/>
</dbReference>
<organism evidence="4">
    <name type="scientific">Tetraselmis sp. GSL018</name>
    <dbReference type="NCBI Taxonomy" id="582737"/>
    <lineage>
        <taxon>Eukaryota</taxon>
        <taxon>Viridiplantae</taxon>
        <taxon>Chlorophyta</taxon>
        <taxon>core chlorophytes</taxon>
        <taxon>Chlorodendrophyceae</taxon>
        <taxon>Chlorodendrales</taxon>
        <taxon>Chlorodendraceae</taxon>
        <taxon>Tetraselmis</taxon>
    </lineage>
</organism>
<dbReference type="GO" id="GO:0005654">
    <property type="term" value="C:nucleoplasm"/>
    <property type="evidence" value="ECO:0007669"/>
    <property type="project" value="TreeGrafter"/>
</dbReference>
<name>A0A061R2Z8_9CHLO</name>
<evidence type="ECO:0000256" key="2">
    <source>
        <dbReference type="ARBA" id="ARBA00022803"/>
    </source>
</evidence>
<feature type="region of interest" description="Disordered" evidence="3">
    <location>
        <begin position="190"/>
        <end position="244"/>
    </location>
</feature>
<accession>A0A061R2Z8</accession>
<gene>
    <name evidence="4" type="ORF">TSPGSL018_11529</name>
</gene>
<proteinExistence type="predicted"/>
<feature type="compositionally biased region" description="Gly residues" evidence="3">
    <location>
        <begin position="230"/>
        <end position="244"/>
    </location>
</feature>
<dbReference type="InterPro" id="IPR051730">
    <property type="entry name" value="NASP-like"/>
</dbReference>
<protein>
    <recommendedName>
        <fullName evidence="5">Tetratricopeptide SHNi-TPR domain-containing protein</fullName>
    </recommendedName>
</protein>
<evidence type="ECO:0008006" key="5">
    <source>
        <dbReference type="Google" id="ProtNLM"/>
    </source>
</evidence>
<keyword evidence="1" id="KW-0677">Repeat</keyword>
<feature type="compositionally biased region" description="Low complexity" evidence="3">
    <location>
        <begin position="193"/>
        <end position="208"/>
    </location>
</feature>
<dbReference type="EMBL" id="GBEZ01019247">
    <property type="protein sequence ID" value="JAC67287.1"/>
    <property type="molecule type" value="Transcribed_RNA"/>
</dbReference>
<evidence type="ECO:0000313" key="4">
    <source>
        <dbReference type="EMBL" id="JAC67287.1"/>
    </source>
</evidence>
<sequence length="244" mass="25767">MEYAWENLETARHIYSSNREALTADQKLLLAEVYECLAELSMEKEDFQTCISDCKQAKEVYSEVLPETDRRIASLHFKMALALEFMDEPEEGLSHCQTAVKMMESKLEELKSLVPGGGASSGAEDIEGVLSDLRDKESELKEVVAQNNTAKEMIKNAFAQIAGGLTGSGGAGAGGVIDLGVVGGGTGRTKITPAAAPAPAESSGPAESRNTSADTQKKPEKKKRSLEDIMGGGSGGSTTVGFGS</sequence>
<evidence type="ECO:0000256" key="1">
    <source>
        <dbReference type="ARBA" id="ARBA00022737"/>
    </source>
</evidence>
<reference evidence="4" key="1">
    <citation type="submission" date="2014-05" db="EMBL/GenBank/DDBJ databases">
        <title>The transcriptome of the halophilic microalga Tetraselmis sp. GSL018 isolated from the Great Salt Lake, Utah.</title>
        <authorList>
            <person name="Jinkerson R.E."/>
            <person name="D'Adamo S."/>
            <person name="Posewitz M.C."/>
        </authorList>
    </citation>
    <scope>NUCLEOTIDE SEQUENCE</scope>
    <source>
        <strain evidence="4">GSL018</strain>
    </source>
</reference>
<dbReference type="GO" id="GO:0006335">
    <property type="term" value="P:DNA replication-dependent chromatin assembly"/>
    <property type="evidence" value="ECO:0007669"/>
    <property type="project" value="TreeGrafter"/>
</dbReference>
<dbReference type="SUPFAM" id="SSF48452">
    <property type="entry name" value="TPR-like"/>
    <property type="match status" value="1"/>
</dbReference>
<keyword evidence="2" id="KW-0802">TPR repeat</keyword>
<dbReference type="GO" id="GO:0034080">
    <property type="term" value="P:CENP-A containing chromatin assembly"/>
    <property type="evidence" value="ECO:0007669"/>
    <property type="project" value="TreeGrafter"/>
</dbReference>
<dbReference type="Gene3D" id="1.25.40.10">
    <property type="entry name" value="Tetratricopeptide repeat domain"/>
    <property type="match status" value="1"/>
</dbReference>
<dbReference type="InterPro" id="IPR011990">
    <property type="entry name" value="TPR-like_helical_dom_sf"/>
</dbReference>